<dbReference type="RefSeq" id="WP_241510941.1">
    <property type="nucleotide sequence ID" value="NZ_BAAANW010000035.1"/>
</dbReference>
<name>A0ABP4PGQ9_9MICO</name>
<gene>
    <name evidence="2" type="ORF">GCM10009763_29270</name>
</gene>
<evidence type="ECO:0000313" key="2">
    <source>
        <dbReference type="EMBL" id="GAA1580132.1"/>
    </source>
</evidence>
<evidence type="ECO:0000313" key="3">
    <source>
        <dbReference type="Proteomes" id="UP001500350"/>
    </source>
</evidence>
<accession>A0ABP4PGQ9</accession>
<dbReference type="SUPFAM" id="SSF53720">
    <property type="entry name" value="ALDH-like"/>
    <property type="match status" value="1"/>
</dbReference>
<sequence>MTQFDLPGSPGGARHTPRLEAGASAASDAGFDARTGGTNGAIAHTPAAQVEQVVAAAGAVEERFAHTSPAERREMLRACANWHASSAATASSACTSRATTASA</sequence>
<evidence type="ECO:0008006" key="4">
    <source>
        <dbReference type="Google" id="ProtNLM"/>
    </source>
</evidence>
<feature type="compositionally biased region" description="Low complexity" evidence="1">
    <location>
        <begin position="21"/>
        <end position="33"/>
    </location>
</feature>
<dbReference type="EMBL" id="BAAANW010000035">
    <property type="protein sequence ID" value="GAA1580132.1"/>
    <property type="molecule type" value="Genomic_DNA"/>
</dbReference>
<protein>
    <recommendedName>
        <fullName evidence="4">Aldehyde dehydrogenase family protein</fullName>
    </recommendedName>
</protein>
<comment type="caution">
    <text evidence="2">The sequence shown here is derived from an EMBL/GenBank/DDBJ whole genome shotgun (WGS) entry which is preliminary data.</text>
</comment>
<proteinExistence type="predicted"/>
<evidence type="ECO:0000256" key="1">
    <source>
        <dbReference type="SAM" id="MobiDB-lite"/>
    </source>
</evidence>
<keyword evidence="3" id="KW-1185">Reference proteome</keyword>
<reference evidence="3" key="1">
    <citation type="journal article" date="2019" name="Int. J. Syst. Evol. Microbiol.">
        <title>The Global Catalogue of Microorganisms (GCM) 10K type strain sequencing project: providing services to taxonomists for standard genome sequencing and annotation.</title>
        <authorList>
            <consortium name="The Broad Institute Genomics Platform"/>
            <consortium name="The Broad Institute Genome Sequencing Center for Infectious Disease"/>
            <person name="Wu L."/>
            <person name="Ma J."/>
        </authorList>
    </citation>
    <scope>NUCLEOTIDE SEQUENCE [LARGE SCALE GENOMIC DNA]</scope>
    <source>
        <strain evidence="3">JCM 14589</strain>
    </source>
</reference>
<organism evidence="2 3">
    <name type="scientific">Dermacoccus profundi</name>
    <dbReference type="NCBI Taxonomy" id="322602"/>
    <lineage>
        <taxon>Bacteria</taxon>
        <taxon>Bacillati</taxon>
        <taxon>Actinomycetota</taxon>
        <taxon>Actinomycetes</taxon>
        <taxon>Micrococcales</taxon>
        <taxon>Dermacoccaceae</taxon>
        <taxon>Dermacoccus</taxon>
    </lineage>
</organism>
<dbReference type="Proteomes" id="UP001500350">
    <property type="component" value="Unassembled WGS sequence"/>
</dbReference>
<dbReference type="InterPro" id="IPR016161">
    <property type="entry name" value="Ald_DH/histidinol_DH"/>
</dbReference>
<feature type="region of interest" description="Disordered" evidence="1">
    <location>
        <begin position="1"/>
        <end position="43"/>
    </location>
</feature>